<dbReference type="eggNOG" id="COG2944">
    <property type="taxonomic scope" value="Bacteria"/>
</dbReference>
<dbReference type="AlphaFoldDB" id="A0A0T6LRX8"/>
<dbReference type="InterPro" id="IPR010982">
    <property type="entry name" value="Lambda_DNA-bd_dom_sf"/>
</dbReference>
<dbReference type="InterPro" id="IPR001190">
    <property type="entry name" value="SRCR"/>
</dbReference>
<evidence type="ECO:0000313" key="3">
    <source>
        <dbReference type="EMBL" id="KRV48657.1"/>
    </source>
</evidence>
<dbReference type="GO" id="GO:0003677">
    <property type="term" value="F:DNA binding"/>
    <property type="evidence" value="ECO:0007669"/>
    <property type="project" value="InterPro"/>
</dbReference>
<dbReference type="CDD" id="cd00093">
    <property type="entry name" value="HTH_XRE"/>
    <property type="match status" value="1"/>
</dbReference>
<dbReference type="Gene3D" id="1.10.260.40">
    <property type="entry name" value="lambda repressor-like DNA-binding domains"/>
    <property type="match status" value="1"/>
</dbReference>
<dbReference type="EMBL" id="LLZU01000020">
    <property type="protein sequence ID" value="KRV48657.1"/>
    <property type="molecule type" value="Genomic_DNA"/>
</dbReference>
<name>A0A0T6LRX8_WENVI</name>
<evidence type="ECO:0000259" key="2">
    <source>
        <dbReference type="PROSITE" id="PS50943"/>
    </source>
</evidence>
<sequence length="368" mass="40189">MTLTPRARARGRAVTGTVAGYVLRLARESAAHTQAGMAEALGVDLATVQGWESGRRPLANTKAGTLRDLRRRLPALGACPRVVRHLEAAIDADHVIGAALDPPTDPRTHPLALCVHTRDTAHMIAWAVNGTTPPALAALPPPARRGPVQTAPLLPEAERHAFFTHLRQTVHTTAGTPRNGTLLHRQALYLTSYDRSPEAAEWTSHTLRGRRSVLGARGWTPHWTEARSIVTALARRGDQQPLADFVELSLLGDDTAEAANLNYWAYWLGAMPETQTDDAFMRERTLSDLDPVTLLRRLTHGLGQAPGYVDLYVHSLWALLTAHRWLPTAAPPVADTLARSVGLLLDGGRTSSRARGELSELHYLLRHN</sequence>
<dbReference type="InterPro" id="IPR001387">
    <property type="entry name" value="Cro/C1-type_HTH"/>
</dbReference>
<dbReference type="SUPFAM" id="SSF47413">
    <property type="entry name" value="lambda repressor-like DNA-binding domains"/>
    <property type="match status" value="1"/>
</dbReference>
<evidence type="ECO:0000259" key="1">
    <source>
        <dbReference type="PROSITE" id="PS50287"/>
    </source>
</evidence>
<accession>A0A0T6LRX8</accession>
<organism evidence="3 4">
    <name type="scientific">Wenjunlia vitaminophila</name>
    <name type="common">Streptomyces vitaminophilus</name>
    <dbReference type="NCBI Taxonomy" id="76728"/>
    <lineage>
        <taxon>Bacteria</taxon>
        <taxon>Bacillati</taxon>
        <taxon>Actinomycetota</taxon>
        <taxon>Actinomycetes</taxon>
        <taxon>Kitasatosporales</taxon>
        <taxon>Streptomycetaceae</taxon>
        <taxon>Wenjunlia</taxon>
    </lineage>
</organism>
<dbReference type="OrthoDB" id="4509586at2"/>
<keyword evidence="4" id="KW-1185">Reference proteome</keyword>
<feature type="domain" description="SRCR" evidence="1">
    <location>
        <begin position="296"/>
        <end position="342"/>
    </location>
</feature>
<dbReference type="RefSeq" id="WP_018383898.1">
    <property type="nucleotide sequence ID" value="NZ_LLZU01000020.1"/>
</dbReference>
<feature type="domain" description="HTH cro/C1-type" evidence="2">
    <location>
        <begin position="23"/>
        <end position="56"/>
    </location>
</feature>
<dbReference type="GO" id="GO:0016020">
    <property type="term" value="C:membrane"/>
    <property type="evidence" value="ECO:0007669"/>
    <property type="project" value="InterPro"/>
</dbReference>
<dbReference type="STRING" id="76728.AQ490_24295"/>
<evidence type="ECO:0000313" key="4">
    <source>
        <dbReference type="Proteomes" id="UP000050867"/>
    </source>
</evidence>
<comment type="caution">
    <text evidence="3">The sequence shown here is derived from an EMBL/GenBank/DDBJ whole genome shotgun (WGS) entry which is preliminary data.</text>
</comment>
<protein>
    <submittedName>
        <fullName evidence="3">Uncharacterized protein</fullName>
    </submittedName>
</protein>
<proteinExistence type="predicted"/>
<dbReference type="PROSITE" id="PS50287">
    <property type="entry name" value="SRCR_2"/>
    <property type="match status" value="1"/>
</dbReference>
<gene>
    <name evidence="3" type="ORF">AQ490_24295</name>
</gene>
<dbReference type="Proteomes" id="UP000050867">
    <property type="component" value="Unassembled WGS sequence"/>
</dbReference>
<dbReference type="PROSITE" id="PS50943">
    <property type="entry name" value="HTH_CROC1"/>
    <property type="match status" value="1"/>
</dbReference>
<reference evidence="3 4" key="1">
    <citation type="submission" date="2015-10" db="EMBL/GenBank/DDBJ databases">
        <title>Draft genome sequence of pyrrolomycin-producing Streptomyces vitaminophilus.</title>
        <authorList>
            <person name="Graham D.E."/>
            <person name="Mahan K.M."/>
            <person name="Klingeman D.M."/>
            <person name="Hettich R.L."/>
            <person name="Parry R.J."/>
        </authorList>
    </citation>
    <scope>NUCLEOTIDE SEQUENCE [LARGE SCALE GENOMIC DNA]</scope>
    <source>
        <strain evidence="3 4">ATCC 31673</strain>
    </source>
</reference>